<keyword evidence="2" id="KW-0812">Transmembrane</keyword>
<dbReference type="Proteomes" id="UP000800094">
    <property type="component" value="Unassembled WGS sequence"/>
</dbReference>
<reference evidence="3" key="1">
    <citation type="journal article" date="2020" name="Stud. Mycol.">
        <title>101 Dothideomycetes genomes: a test case for predicting lifestyles and emergence of pathogens.</title>
        <authorList>
            <person name="Haridas S."/>
            <person name="Albert R."/>
            <person name="Binder M."/>
            <person name="Bloem J."/>
            <person name="Labutti K."/>
            <person name="Salamov A."/>
            <person name="Andreopoulos B."/>
            <person name="Baker S."/>
            <person name="Barry K."/>
            <person name="Bills G."/>
            <person name="Bluhm B."/>
            <person name="Cannon C."/>
            <person name="Castanera R."/>
            <person name="Culley D."/>
            <person name="Daum C."/>
            <person name="Ezra D."/>
            <person name="Gonzalez J."/>
            <person name="Henrissat B."/>
            <person name="Kuo A."/>
            <person name="Liang C."/>
            <person name="Lipzen A."/>
            <person name="Lutzoni F."/>
            <person name="Magnuson J."/>
            <person name="Mondo S."/>
            <person name="Nolan M."/>
            <person name="Ohm R."/>
            <person name="Pangilinan J."/>
            <person name="Park H.-J."/>
            <person name="Ramirez L."/>
            <person name="Alfaro M."/>
            <person name="Sun H."/>
            <person name="Tritt A."/>
            <person name="Yoshinaga Y."/>
            <person name="Zwiers L.-H."/>
            <person name="Turgeon B."/>
            <person name="Goodwin S."/>
            <person name="Spatafora J."/>
            <person name="Crous P."/>
            <person name="Grigoriev I."/>
        </authorList>
    </citation>
    <scope>NUCLEOTIDE SEQUENCE</scope>
    <source>
        <strain evidence="3">CBS 122368</strain>
    </source>
</reference>
<feature type="region of interest" description="Disordered" evidence="1">
    <location>
        <begin position="1"/>
        <end position="40"/>
    </location>
</feature>
<evidence type="ECO:0000256" key="2">
    <source>
        <dbReference type="SAM" id="Phobius"/>
    </source>
</evidence>
<dbReference type="GeneID" id="54579853"/>
<keyword evidence="2" id="KW-1133">Transmembrane helix</keyword>
<organism evidence="3 4">
    <name type="scientific">Trematosphaeria pertusa</name>
    <dbReference type="NCBI Taxonomy" id="390896"/>
    <lineage>
        <taxon>Eukaryota</taxon>
        <taxon>Fungi</taxon>
        <taxon>Dikarya</taxon>
        <taxon>Ascomycota</taxon>
        <taxon>Pezizomycotina</taxon>
        <taxon>Dothideomycetes</taxon>
        <taxon>Pleosporomycetidae</taxon>
        <taxon>Pleosporales</taxon>
        <taxon>Massarineae</taxon>
        <taxon>Trematosphaeriaceae</taxon>
        <taxon>Trematosphaeria</taxon>
    </lineage>
</organism>
<keyword evidence="4" id="KW-1185">Reference proteome</keyword>
<gene>
    <name evidence="3" type="ORF">BU26DRAFT_500801</name>
</gene>
<evidence type="ECO:0000256" key="1">
    <source>
        <dbReference type="SAM" id="MobiDB-lite"/>
    </source>
</evidence>
<dbReference type="AlphaFoldDB" id="A0A6A6IZ53"/>
<dbReference type="RefSeq" id="XP_033690196.1">
    <property type="nucleotide sequence ID" value="XM_033826523.1"/>
</dbReference>
<protein>
    <submittedName>
        <fullName evidence="3">Uncharacterized protein</fullName>
    </submittedName>
</protein>
<proteinExistence type="predicted"/>
<dbReference type="EMBL" id="ML987190">
    <property type="protein sequence ID" value="KAF2255192.1"/>
    <property type="molecule type" value="Genomic_DNA"/>
</dbReference>
<feature type="compositionally biased region" description="Basic residues" evidence="1">
    <location>
        <begin position="1"/>
        <end position="12"/>
    </location>
</feature>
<accession>A0A6A6IZ53</accession>
<evidence type="ECO:0000313" key="3">
    <source>
        <dbReference type="EMBL" id="KAF2255192.1"/>
    </source>
</evidence>
<feature type="transmembrane region" description="Helical" evidence="2">
    <location>
        <begin position="73"/>
        <end position="90"/>
    </location>
</feature>
<feature type="compositionally biased region" description="Low complexity" evidence="1">
    <location>
        <begin position="28"/>
        <end position="40"/>
    </location>
</feature>
<dbReference type="OrthoDB" id="10610360at2759"/>
<sequence>MSSHTVSKRTARRSSIPEDAYPDHSPPRSRSISNSSLQPPNARITRKDYIHLKLANKHLRAEVAKHKESSKRLLYLLLLALVVVILNFILKPPHLPPPIFNLPLSANPNPDPTFRRGDLLVPAKRIQLFEQLGDLYENLTLAHFGWVLQSPYNALNFAADLRDNLGLVRENAHMEAERAEFDTYVTDYLMAPWRPESPLCAPGTPSLFHPDVCAEAIRRFEKQVECFMKNECVRNWRRAVNSGSTVPRRKKAYHDDWEKEDDELAEMLSQCREKDRARPGRSWEVRNGQWKDPCVDEEKALKVFRSEGKKEL</sequence>
<name>A0A6A6IZ53_9PLEO</name>
<keyword evidence="2" id="KW-0472">Membrane</keyword>
<evidence type="ECO:0000313" key="4">
    <source>
        <dbReference type="Proteomes" id="UP000800094"/>
    </source>
</evidence>